<dbReference type="Proteomes" id="UP000006898">
    <property type="component" value="Chromosome"/>
</dbReference>
<evidence type="ECO:0000313" key="2">
    <source>
        <dbReference type="EMBL" id="CBE67333.1"/>
    </source>
</evidence>
<evidence type="ECO:0000256" key="1">
    <source>
        <dbReference type="SAM" id="MobiDB-lite"/>
    </source>
</evidence>
<feature type="compositionally biased region" description="Basic and acidic residues" evidence="1">
    <location>
        <begin position="159"/>
        <end position="168"/>
    </location>
</feature>
<name>D5MII3_METO1</name>
<evidence type="ECO:0000313" key="3">
    <source>
        <dbReference type="Proteomes" id="UP000006898"/>
    </source>
</evidence>
<evidence type="ECO:0008006" key="4">
    <source>
        <dbReference type="Google" id="ProtNLM"/>
    </source>
</evidence>
<reference evidence="2 3" key="1">
    <citation type="journal article" date="2010" name="Nature">
        <title>Nitrite-driven anaerobic methane oxidation by oxygenic bacteria.</title>
        <authorList>
            <person name="Ettwig K.F."/>
            <person name="Butler M.K."/>
            <person name="Le Paslier D."/>
            <person name="Pelletier E."/>
            <person name="Mangenot S."/>
            <person name="Kuypers M.M.M."/>
            <person name="Schreiber F."/>
            <person name="Dutilh B.E."/>
            <person name="Zedelius J."/>
            <person name="de Beer D."/>
            <person name="Gloerich J."/>
            <person name="Wessels H.J.C.T."/>
            <person name="van Allen T."/>
            <person name="Luesken F."/>
            <person name="Wu M."/>
            <person name="van de Pas-Schoonen K.T."/>
            <person name="Op den Camp H.J.M."/>
            <person name="Janssen-Megens E.M."/>
            <person name="Francoijs K-J."/>
            <person name="Stunnenberg H."/>
            <person name="Weissenbach J."/>
            <person name="Jetten M.S.M."/>
            <person name="Strous M."/>
        </authorList>
    </citation>
    <scope>NUCLEOTIDE SEQUENCE [LARGE SCALE GENOMIC DNA]</scope>
</reference>
<feature type="region of interest" description="Disordered" evidence="1">
    <location>
        <begin position="153"/>
        <end position="190"/>
    </location>
</feature>
<dbReference type="PROSITE" id="PS51257">
    <property type="entry name" value="PROKAR_LIPOPROTEIN"/>
    <property type="match status" value="1"/>
</dbReference>
<dbReference type="KEGG" id="mox:DAMO_0233"/>
<dbReference type="AlphaFoldDB" id="D5MII3"/>
<dbReference type="HOGENOM" id="CLU_1425627_0_0_0"/>
<dbReference type="STRING" id="671143.DAMO_0233"/>
<dbReference type="EMBL" id="FP565575">
    <property type="protein sequence ID" value="CBE67333.1"/>
    <property type="molecule type" value="Genomic_DNA"/>
</dbReference>
<gene>
    <name evidence="2" type="ORF">DAMO_0233</name>
</gene>
<proteinExistence type="predicted"/>
<feature type="compositionally biased region" description="Low complexity" evidence="1">
    <location>
        <begin position="169"/>
        <end position="190"/>
    </location>
</feature>
<protein>
    <recommendedName>
        <fullName evidence="4">Lipoprotein</fullName>
    </recommendedName>
</protein>
<organism evidence="2 3">
    <name type="scientific">Methylomirabilis oxygeniifera</name>
    <dbReference type="NCBI Taxonomy" id="671143"/>
    <lineage>
        <taxon>Bacteria</taxon>
        <taxon>Candidatus Methylomirabilota</taxon>
        <taxon>Candidatus Methylomirabilia</taxon>
        <taxon>Candidatus Methylomirabilales</taxon>
        <taxon>Candidatus Methylomirabilaceae</taxon>
        <taxon>Candidatus Methylomirabilis</taxon>
    </lineage>
</organism>
<sequence>MGFKNSSRQRIVRMAGWLLAVAAVGVGCAGPFTARTIDREARLKERAAVYWEARVAGDLVETYRLHEPNFRKKVTLTAFSQGRGVSTVFDYEIAAVRIEGDKGFVTTKVNYTVTHPMLAKPVEPRWRDIEEQWRWVDGEWYRRFRFPMGDPYPDQAWWDPRETGKVTGDDAAVGPPPAATQGQTPAEPAR</sequence>
<accession>D5MII3</accession>
<dbReference type="eggNOG" id="ENOG5033EGK">
    <property type="taxonomic scope" value="Bacteria"/>
</dbReference>